<comment type="catalytic activity">
    <reaction evidence="1">
        <text>glyoxal + H2O = glycolate + H(+)</text>
        <dbReference type="Rhea" id="RHEA:51672"/>
        <dbReference type="ChEBI" id="CHEBI:15377"/>
        <dbReference type="ChEBI" id="CHEBI:15378"/>
        <dbReference type="ChEBI" id="CHEBI:29805"/>
        <dbReference type="ChEBI" id="CHEBI:34779"/>
    </reaction>
</comment>
<dbReference type="PANTHER" id="PTHR10224">
    <property type="entry name" value="ES1 PROTEIN HOMOLOG, MITOCHONDRIAL"/>
    <property type="match status" value="1"/>
</dbReference>
<accession>A0A250B2P9</accession>
<gene>
    <name evidence="2" type="ORF">AWC35_14870</name>
</gene>
<reference evidence="2 3" key="1">
    <citation type="submission" date="2016-01" db="EMBL/GenBank/DDBJ databases">
        <authorList>
            <person name="Oliw E.H."/>
        </authorList>
    </citation>
    <scope>NUCLEOTIDE SEQUENCE [LARGE SCALE GENOMIC DNA]</scope>
    <source>
        <strain evidence="2 3">FRB97</strain>
    </source>
</reference>
<dbReference type="OrthoDB" id="5605062at2"/>
<dbReference type="PANTHER" id="PTHR10224:SF12">
    <property type="entry name" value="GLYOXALASE ELBB"/>
    <property type="match status" value="1"/>
</dbReference>
<dbReference type="Gene3D" id="3.40.50.880">
    <property type="match status" value="1"/>
</dbReference>
<dbReference type="PIRSF" id="PIRSF006320">
    <property type="entry name" value="Elb2"/>
    <property type="match status" value="1"/>
</dbReference>
<keyword evidence="3" id="KW-1185">Reference proteome</keyword>
<dbReference type="CDD" id="cd03133">
    <property type="entry name" value="GATase1_ES1"/>
    <property type="match status" value="1"/>
</dbReference>
<evidence type="ECO:0000313" key="2">
    <source>
        <dbReference type="EMBL" id="ATA20523.1"/>
    </source>
</evidence>
<dbReference type="EMBL" id="CP014136">
    <property type="protein sequence ID" value="ATA20523.1"/>
    <property type="molecule type" value="Genomic_DNA"/>
</dbReference>
<dbReference type="RefSeq" id="WP_095847111.1">
    <property type="nucleotide sequence ID" value="NZ_CP014136.1"/>
</dbReference>
<sequence>MKQVGVVLSGCGVYDGSEIHEAVLTLLALDRAGAQAVCFAPDKPQHIVINHVSGEAMPEVRNVLVESARIARGKIQPLAQADAAFLDAVIVPGGFGAANNLSTFASAAEECHVDPDLAKLVQKMHKLNKPIGLICIAPVLLPKLLDRPVRLTIGNDPDLGEVIDAMGGVPVTCPVGDIVIDNENNVVTTPAYMLAQSIGEVAQGVDKLVARIVELANA</sequence>
<proteinExistence type="inferred from homology"/>
<keyword evidence="1" id="KW-0456">Lyase</keyword>
<evidence type="ECO:0000256" key="1">
    <source>
        <dbReference type="PIRNR" id="PIRNR006320"/>
    </source>
</evidence>
<dbReference type="GO" id="GO:0016829">
    <property type="term" value="F:lyase activity"/>
    <property type="evidence" value="ECO:0007669"/>
    <property type="project" value="UniProtKB-UniRule"/>
</dbReference>
<comment type="similarity">
    <text evidence="1">Belongs to the peptidase C56 family.</text>
</comment>
<dbReference type="AlphaFoldDB" id="A0A250B2P9"/>
<dbReference type="Proteomes" id="UP000217182">
    <property type="component" value="Chromosome"/>
</dbReference>
<organism evidence="2 3">
    <name type="scientific">Gibbsiella quercinecans</name>
    <dbReference type="NCBI Taxonomy" id="929813"/>
    <lineage>
        <taxon>Bacteria</taxon>
        <taxon>Pseudomonadati</taxon>
        <taxon>Pseudomonadota</taxon>
        <taxon>Gammaproteobacteria</taxon>
        <taxon>Enterobacterales</taxon>
        <taxon>Yersiniaceae</taxon>
        <taxon>Gibbsiella</taxon>
    </lineage>
</organism>
<dbReference type="InterPro" id="IPR029062">
    <property type="entry name" value="Class_I_gatase-like"/>
</dbReference>
<comment type="function">
    <text evidence="1">Displays glyoxalase activity, catalyzing the conversion of glyoxal to glycolate.</text>
</comment>
<evidence type="ECO:0000313" key="3">
    <source>
        <dbReference type="Proteomes" id="UP000217182"/>
    </source>
</evidence>
<name>A0A250B2P9_9GAMM</name>
<dbReference type="SUPFAM" id="SSF52317">
    <property type="entry name" value="Class I glutamine amidotransferase-like"/>
    <property type="match status" value="1"/>
</dbReference>
<dbReference type="InterPro" id="IPR026041">
    <property type="entry name" value="ElbB"/>
</dbReference>
<dbReference type="NCBIfam" id="NF008747">
    <property type="entry name" value="PRK11780.1"/>
    <property type="match status" value="1"/>
</dbReference>
<dbReference type="KEGG" id="gqu:AWC35_14870"/>
<protein>
    <recommendedName>
        <fullName evidence="1">Glyoxalase</fullName>
    </recommendedName>
</protein>